<reference evidence="1" key="1">
    <citation type="submission" date="2019-03" db="EMBL/GenBank/DDBJ databases">
        <title>Single cell metagenomics reveals metabolic interactions within the superorganism composed of flagellate Streblomastix strix and complex community of Bacteroidetes bacteria on its surface.</title>
        <authorList>
            <person name="Treitli S.C."/>
            <person name="Kolisko M."/>
            <person name="Husnik F."/>
            <person name="Keeling P."/>
            <person name="Hampl V."/>
        </authorList>
    </citation>
    <scope>NUCLEOTIDE SEQUENCE</scope>
    <source>
        <strain evidence="1">STM</strain>
    </source>
</reference>
<comment type="caution">
    <text evidence="1">The sequence shown here is derived from an EMBL/GenBank/DDBJ whole genome shotgun (WGS) entry which is preliminary data.</text>
</comment>
<organism evidence="1">
    <name type="scientific">termite gut metagenome</name>
    <dbReference type="NCBI Taxonomy" id="433724"/>
    <lineage>
        <taxon>unclassified sequences</taxon>
        <taxon>metagenomes</taxon>
        <taxon>organismal metagenomes</taxon>
    </lineage>
</organism>
<accession>A0A5J4SZI1</accession>
<name>A0A5J4SZI1_9ZZZZ</name>
<gene>
    <name evidence="1" type="ORF">EZS27_001748</name>
</gene>
<protein>
    <submittedName>
        <fullName evidence="1">Uncharacterized protein</fullName>
    </submittedName>
</protein>
<sequence>MSTTRSGEMVSAQIGKMGVMDNLQNGNFSLPDGQNFNIKNDGKQPVTLEIQLAGMSEGEFVETSFEVGWNPEIIKTVKQTSLSGINLLKWGY</sequence>
<dbReference type="EMBL" id="SNRY01000021">
    <property type="protein sequence ID" value="KAA6350901.1"/>
    <property type="molecule type" value="Genomic_DNA"/>
</dbReference>
<dbReference type="AlphaFoldDB" id="A0A5J4SZI1"/>
<proteinExistence type="predicted"/>
<evidence type="ECO:0000313" key="1">
    <source>
        <dbReference type="EMBL" id="KAA6350901.1"/>
    </source>
</evidence>